<dbReference type="InterPro" id="IPR008599">
    <property type="entry name" value="Diacid_rec"/>
</dbReference>
<proteinExistence type="inferred from homology"/>
<evidence type="ECO:0000313" key="5">
    <source>
        <dbReference type="EMBL" id="SDX50799.1"/>
    </source>
</evidence>
<dbReference type="STRING" id="1528.SAMN04488579_10314"/>
<dbReference type="Pfam" id="PF17853">
    <property type="entry name" value="GGDEF_2"/>
    <property type="match status" value="1"/>
</dbReference>
<dbReference type="PANTHER" id="PTHR33744:SF15">
    <property type="entry name" value="CARBOHYDRATE DIACID REGULATOR"/>
    <property type="match status" value="1"/>
</dbReference>
<feature type="domain" description="PucR C-terminal helix-turn-helix" evidence="3">
    <location>
        <begin position="309"/>
        <end position="351"/>
    </location>
</feature>
<dbReference type="PANTHER" id="PTHR33744">
    <property type="entry name" value="CARBOHYDRATE DIACID REGULATOR"/>
    <property type="match status" value="1"/>
</dbReference>
<evidence type="ECO:0000259" key="2">
    <source>
        <dbReference type="Pfam" id="PF05651"/>
    </source>
</evidence>
<dbReference type="AlphaFoldDB" id="A0A1H3CBA0"/>
<accession>A0A1H3CBA0</accession>
<dbReference type="Gene3D" id="1.10.10.2840">
    <property type="entry name" value="PucR C-terminal helix-turn-helix domain"/>
    <property type="match status" value="1"/>
</dbReference>
<evidence type="ECO:0000256" key="1">
    <source>
        <dbReference type="ARBA" id="ARBA00006754"/>
    </source>
</evidence>
<organism evidence="5 6">
    <name type="scientific">Eubacterium barkeri</name>
    <name type="common">Clostridium barkeri</name>
    <dbReference type="NCBI Taxonomy" id="1528"/>
    <lineage>
        <taxon>Bacteria</taxon>
        <taxon>Bacillati</taxon>
        <taxon>Bacillota</taxon>
        <taxon>Clostridia</taxon>
        <taxon>Eubacteriales</taxon>
        <taxon>Eubacteriaceae</taxon>
        <taxon>Eubacterium</taxon>
    </lineage>
</organism>
<comment type="similarity">
    <text evidence="1">Belongs to the CdaR family.</text>
</comment>
<dbReference type="Proteomes" id="UP000199652">
    <property type="component" value="Unassembled WGS sequence"/>
</dbReference>
<dbReference type="InterPro" id="IPR041522">
    <property type="entry name" value="CdaR_GGDEF"/>
</dbReference>
<dbReference type="InterPro" id="IPR042070">
    <property type="entry name" value="PucR_C-HTH_sf"/>
</dbReference>
<reference evidence="6" key="1">
    <citation type="submission" date="2016-10" db="EMBL/GenBank/DDBJ databases">
        <authorList>
            <person name="Varghese N."/>
            <person name="Submissions S."/>
        </authorList>
    </citation>
    <scope>NUCLEOTIDE SEQUENCE [LARGE SCALE GENOMIC DNA]</scope>
    <source>
        <strain evidence="6">VPI 5359</strain>
    </source>
</reference>
<feature type="domain" description="Putative sugar diacid recognition" evidence="2">
    <location>
        <begin position="2"/>
        <end position="120"/>
    </location>
</feature>
<dbReference type="Pfam" id="PF13556">
    <property type="entry name" value="HTH_30"/>
    <property type="match status" value="1"/>
</dbReference>
<protein>
    <submittedName>
        <fullName evidence="5">Transcriptional regulator, CdaR family</fullName>
    </submittedName>
</protein>
<dbReference type="Pfam" id="PF05651">
    <property type="entry name" value="Diacid_rec"/>
    <property type="match status" value="1"/>
</dbReference>
<name>A0A1H3CBA0_EUBBA</name>
<evidence type="ECO:0000313" key="6">
    <source>
        <dbReference type="Proteomes" id="UP000199652"/>
    </source>
</evidence>
<dbReference type="InterPro" id="IPR051448">
    <property type="entry name" value="CdaR-like_regulators"/>
</dbReference>
<sequence length="379" mass="42767">MSGLGYNINVMNAEGVIIGSGSKERLGSFHEIALEVIRCGRVLEVTADQASALQGVRAGINLPILDSRKQVIGVVGITGDPECVRNIGKLVKMSAELILSQDESMRRFYQHINEKDFFITALLNETPHISEGEIIALGKRMAYDMGLERVACVFSPLPTVSDEIFLNLIKSSGRHTKQDISQVLKGGGVLVFKTITGVEPWTIEGEVQRYLDGIKDCYNGQYPDPIKLYVGNHYPGITGYRQSFDDALRLMKIPFICPKEAIYFTHRELTAVFYESLSQIYKEEVLDAYLGRIKKAFNHGMEDAMMTMAYLLENDNIQKTAEQLFVHKNTVLFRKNKLCQAMGLHLKNSPNHIILMRLLIHHYFKGRQEKVKKKVTPKP</sequence>
<dbReference type="InterPro" id="IPR025736">
    <property type="entry name" value="PucR_C-HTH_dom"/>
</dbReference>
<gene>
    <name evidence="5" type="ORF">SAMN04488579_10314</name>
</gene>
<evidence type="ECO:0000259" key="3">
    <source>
        <dbReference type="Pfam" id="PF13556"/>
    </source>
</evidence>
<keyword evidence="6" id="KW-1185">Reference proteome</keyword>
<dbReference type="EMBL" id="FNOU01000003">
    <property type="protein sequence ID" value="SDX50799.1"/>
    <property type="molecule type" value="Genomic_DNA"/>
</dbReference>
<feature type="domain" description="CdaR GGDEF-like" evidence="4">
    <location>
        <begin position="130"/>
        <end position="251"/>
    </location>
</feature>
<evidence type="ECO:0000259" key="4">
    <source>
        <dbReference type="Pfam" id="PF17853"/>
    </source>
</evidence>